<sequence length="396" mass="44976">MKDFYVSNQVVYRDRNNSDSRKWDGLDERFDGSLELLPMWIADMDFQAPQCVIDALKNYVDFGVFGYYRVPDEYFDAIIRWEKEQHGYEIEREWICFSPGVVSGFNWLLQAYTQPGDAVIIQTPVYYPFGEAVVNNGRKLVESELIRTENSYQIDLQDFEEKINKEEVKAFILCSPHNPCGRVWRREELVSILTICAKHNVIVIADEIHQDIIMQGYEQIPAATVGDFDKNLVTIAAPSKTFNIAGCQNSFVIIPDAELRAKYKNHVKELRVNGGNPFGYIACTAALTGGHEWLAEVNGIIEGNFLYLKETLEESLPEIWIADLQGTYLAYLDLGAYVSAEEIEDFVLRECHIAPDFGSWFGGENSGTCIRLNLATSRENVEKAAAQIISAVKERS</sequence>
<dbReference type="InterPro" id="IPR015422">
    <property type="entry name" value="PyrdxlP-dep_Trfase_small"/>
</dbReference>
<keyword evidence="8" id="KW-1185">Reference proteome</keyword>
<name>A0AA43RIB1_9ACTN</name>
<organism evidence="7 8">
    <name type="scientific">Phoenicibacter congonensis</name>
    <dbReference type="NCBI Taxonomy" id="1944646"/>
    <lineage>
        <taxon>Bacteria</taxon>
        <taxon>Bacillati</taxon>
        <taxon>Actinomycetota</taxon>
        <taxon>Coriobacteriia</taxon>
        <taxon>Eggerthellales</taxon>
        <taxon>Eggerthellaceae</taxon>
        <taxon>Phoenicibacter</taxon>
    </lineage>
</organism>
<feature type="domain" description="Aminotransferase class I/classII large" evidence="6">
    <location>
        <begin position="45"/>
        <end position="388"/>
    </location>
</feature>
<comment type="caution">
    <text evidence="7">The sequence shown here is derived from an EMBL/GenBank/DDBJ whole genome shotgun (WGS) entry which is preliminary data.</text>
</comment>
<accession>A0AA43RIB1</accession>
<gene>
    <name evidence="7" type="ORF">Q3982_06540</name>
</gene>
<dbReference type="InterPro" id="IPR015421">
    <property type="entry name" value="PyrdxlP-dep_Trfase_major"/>
</dbReference>
<dbReference type="InterPro" id="IPR051798">
    <property type="entry name" value="Class-II_PLP-Dep_Aminotrans"/>
</dbReference>
<dbReference type="AlphaFoldDB" id="A0AA43RIB1"/>
<proteinExistence type="inferred from homology"/>
<dbReference type="PANTHER" id="PTHR43525:SF1">
    <property type="entry name" value="PROTEIN MALY"/>
    <property type="match status" value="1"/>
</dbReference>
<evidence type="ECO:0000256" key="5">
    <source>
        <dbReference type="ARBA" id="ARBA00037974"/>
    </source>
</evidence>
<evidence type="ECO:0000256" key="1">
    <source>
        <dbReference type="ARBA" id="ARBA00001933"/>
    </source>
</evidence>
<dbReference type="SUPFAM" id="SSF53383">
    <property type="entry name" value="PLP-dependent transferases"/>
    <property type="match status" value="1"/>
</dbReference>
<dbReference type="NCBIfam" id="TIGR04350">
    <property type="entry name" value="C_S_lyase_PatB"/>
    <property type="match status" value="1"/>
</dbReference>
<evidence type="ECO:0000256" key="3">
    <source>
        <dbReference type="ARBA" id="ARBA00022898"/>
    </source>
</evidence>
<reference evidence="7" key="1">
    <citation type="submission" date="2023-07" db="EMBL/GenBank/DDBJ databases">
        <title>Between Cages and Wild: Unraveling the Impact of Captivity on Animal Microbiomes and Antimicrobial Resistance.</title>
        <authorList>
            <person name="Schmartz G.P."/>
            <person name="Rehner J."/>
            <person name="Schuff M.J."/>
            <person name="Becker S.L."/>
            <person name="Kravczyk M."/>
            <person name="Gurevich A."/>
            <person name="Francke R."/>
            <person name="Mueller R."/>
            <person name="Keller V."/>
            <person name="Keller A."/>
        </authorList>
    </citation>
    <scope>NUCLEOTIDE SEQUENCE</scope>
    <source>
        <strain evidence="7">S12M_St_49</strain>
    </source>
</reference>
<dbReference type="InterPro" id="IPR015424">
    <property type="entry name" value="PyrdxlP-dep_Trfase"/>
</dbReference>
<dbReference type="CDD" id="cd00609">
    <property type="entry name" value="AAT_like"/>
    <property type="match status" value="1"/>
</dbReference>
<dbReference type="PANTHER" id="PTHR43525">
    <property type="entry name" value="PROTEIN MALY"/>
    <property type="match status" value="1"/>
</dbReference>
<dbReference type="Pfam" id="PF00155">
    <property type="entry name" value="Aminotran_1_2"/>
    <property type="match status" value="1"/>
</dbReference>
<dbReference type="GO" id="GO:0047804">
    <property type="term" value="F:cysteine-S-conjugate beta-lyase activity"/>
    <property type="evidence" value="ECO:0007669"/>
    <property type="project" value="UniProtKB-EC"/>
</dbReference>
<keyword evidence="3" id="KW-0663">Pyridoxal phosphate</keyword>
<evidence type="ECO:0000256" key="4">
    <source>
        <dbReference type="ARBA" id="ARBA00023239"/>
    </source>
</evidence>
<dbReference type="Proteomes" id="UP001168575">
    <property type="component" value="Unassembled WGS sequence"/>
</dbReference>
<dbReference type="InterPro" id="IPR004839">
    <property type="entry name" value="Aminotransferase_I/II_large"/>
</dbReference>
<dbReference type="EC" id="4.4.1.13" evidence="2"/>
<evidence type="ECO:0000313" key="7">
    <source>
        <dbReference type="EMBL" id="MDO4842317.1"/>
    </source>
</evidence>
<protein>
    <recommendedName>
        <fullName evidence="2">cysteine-S-conjugate beta-lyase</fullName>
        <ecNumber evidence="2">4.4.1.13</ecNumber>
    </recommendedName>
</protein>
<dbReference type="Gene3D" id="3.40.640.10">
    <property type="entry name" value="Type I PLP-dependent aspartate aminotransferase-like (Major domain)"/>
    <property type="match status" value="1"/>
</dbReference>
<evidence type="ECO:0000256" key="2">
    <source>
        <dbReference type="ARBA" id="ARBA00012224"/>
    </source>
</evidence>
<evidence type="ECO:0000259" key="6">
    <source>
        <dbReference type="Pfam" id="PF00155"/>
    </source>
</evidence>
<comment type="cofactor">
    <cofactor evidence="1">
        <name>pyridoxal 5'-phosphate</name>
        <dbReference type="ChEBI" id="CHEBI:597326"/>
    </cofactor>
</comment>
<dbReference type="GO" id="GO:0030170">
    <property type="term" value="F:pyridoxal phosphate binding"/>
    <property type="evidence" value="ECO:0007669"/>
    <property type="project" value="InterPro"/>
</dbReference>
<evidence type="ECO:0000313" key="8">
    <source>
        <dbReference type="Proteomes" id="UP001168575"/>
    </source>
</evidence>
<keyword evidence="4 7" id="KW-0456">Lyase</keyword>
<dbReference type="Gene3D" id="3.90.1150.10">
    <property type="entry name" value="Aspartate Aminotransferase, domain 1"/>
    <property type="match status" value="1"/>
</dbReference>
<dbReference type="InterPro" id="IPR027619">
    <property type="entry name" value="C-S_lyase_PatB-like"/>
</dbReference>
<dbReference type="EMBL" id="JAUMVS010000139">
    <property type="protein sequence ID" value="MDO4842317.1"/>
    <property type="molecule type" value="Genomic_DNA"/>
</dbReference>
<comment type="similarity">
    <text evidence="5">Belongs to the class-II pyridoxal-phosphate-dependent aminotransferase family. MalY/PatB cystathionine beta-lyase subfamily.</text>
</comment>